<reference evidence="1 2" key="1">
    <citation type="journal article" date="2018" name="Sci. Rep.">
        <title>Comparative analysis of the Pocillopora damicornis genome highlights role of immune system in coral evolution.</title>
        <authorList>
            <person name="Cunning R."/>
            <person name="Bay R.A."/>
            <person name="Gillette P."/>
            <person name="Baker A.C."/>
            <person name="Traylor-Knowles N."/>
        </authorList>
    </citation>
    <scope>NUCLEOTIDE SEQUENCE [LARGE SCALE GENOMIC DNA]</scope>
    <source>
        <strain evidence="1">RSMAS</strain>
        <tissue evidence="1">Whole animal</tissue>
    </source>
</reference>
<gene>
    <name evidence="1" type="ORF">pdam_00021515</name>
</gene>
<dbReference type="AlphaFoldDB" id="A0A3M6TQ02"/>
<name>A0A3M6TQ02_POCDA</name>
<dbReference type="OrthoDB" id="10612675at2759"/>
<proteinExistence type="predicted"/>
<evidence type="ECO:0000313" key="2">
    <source>
        <dbReference type="Proteomes" id="UP000275408"/>
    </source>
</evidence>
<accession>A0A3M6TQ02</accession>
<dbReference type="EMBL" id="RCHS01003223">
    <property type="protein sequence ID" value="RMX43338.1"/>
    <property type="molecule type" value="Genomic_DNA"/>
</dbReference>
<dbReference type="Proteomes" id="UP000275408">
    <property type="component" value="Unassembled WGS sequence"/>
</dbReference>
<organism evidence="1 2">
    <name type="scientific">Pocillopora damicornis</name>
    <name type="common">Cauliflower coral</name>
    <name type="synonym">Millepora damicornis</name>
    <dbReference type="NCBI Taxonomy" id="46731"/>
    <lineage>
        <taxon>Eukaryota</taxon>
        <taxon>Metazoa</taxon>
        <taxon>Cnidaria</taxon>
        <taxon>Anthozoa</taxon>
        <taxon>Hexacorallia</taxon>
        <taxon>Scleractinia</taxon>
        <taxon>Astrocoeniina</taxon>
        <taxon>Pocilloporidae</taxon>
        <taxon>Pocillopora</taxon>
    </lineage>
</organism>
<evidence type="ECO:0000313" key="1">
    <source>
        <dbReference type="EMBL" id="RMX43338.1"/>
    </source>
</evidence>
<keyword evidence="2" id="KW-1185">Reference proteome</keyword>
<comment type="caution">
    <text evidence="1">The sequence shown here is derived from an EMBL/GenBank/DDBJ whole genome shotgun (WGS) entry which is preliminary data.</text>
</comment>
<sequence>MGKRTKILQDCQKNLKHYFVKQKKSVEAIGIFEDFITSTQNQKKPFTKEEIEIIRNSVFKVAVALEVFALDYGKHRMIGANSSVEINSQKLVLAIQKTYRKNASDFYLGKQELQTSLQVSYKNFANNGIDRI</sequence>
<protein>
    <submittedName>
        <fullName evidence="1">Uncharacterized protein</fullName>
    </submittedName>
</protein>